<reference evidence="9 10" key="1">
    <citation type="submission" date="2014-05" db="EMBL/GenBank/DDBJ databases">
        <title>Draft genome sequence of Amycolatopsis rifamycinica DSM 46095.</title>
        <authorList>
            <person name="Lal R."/>
            <person name="Saxena A."/>
            <person name="Kumari R."/>
            <person name="Mukherjee U."/>
            <person name="Singh P."/>
            <person name="Sangwan N."/>
            <person name="Mahato N.K."/>
        </authorList>
    </citation>
    <scope>NUCLEOTIDE SEQUENCE [LARGE SCALE GENOMIC DNA]</scope>
    <source>
        <strain evidence="9 10">DSM 46095</strain>
    </source>
</reference>
<feature type="transmembrane region" description="Helical" evidence="7">
    <location>
        <begin position="154"/>
        <end position="172"/>
    </location>
</feature>
<dbReference type="InterPro" id="IPR049453">
    <property type="entry name" value="Memb_transporter_dom"/>
</dbReference>
<dbReference type="STRING" id="287986.DV20_12885"/>
<organism evidence="9 10">
    <name type="scientific">Amycolatopsis rifamycinica</name>
    <dbReference type="NCBI Taxonomy" id="287986"/>
    <lineage>
        <taxon>Bacteria</taxon>
        <taxon>Bacillati</taxon>
        <taxon>Actinomycetota</taxon>
        <taxon>Actinomycetes</taxon>
        <taxon>Pseudonocardiales</taxon>
        <taxon>Pseudonocardiaceae</taxon>
        <taxon>Amycolatopsis</taxon>
    </lineage>
</organism>
<dbReference type="GO" id="GO:0005886">
    <property type="term" value="C:plasma membrane"/>
    <property type="evidence" value="ECO:0007669"/>
    <property type="project" value="UniProtKB-SubCell"/>
</dbReference>
<keyword evidence="2" id="KW-1003">Cell membrane</keyword>
<proteinExistence type="inferred from homology"/>
<dbReference type="OrthoDB" id="4638444at2"/>
<dbReference type="Proteomes" id="UP000027345">
    <property type="component" value="Unassembled WGS sequence"/>
</dbReference>
<evidence type="ECO:0000256" key="2">
    <source>
        <dbReference type="ARBA" id="ARBA00022475"/>
    </source>
</evidence>
<name>A0A066U402_9PSEU</name>
<feature type="transmembrane region" description="Helical" evidence="7">
    <location>
        <begin position="123"/>
        <end position="142"/>
    </location>
</feature>
<feature type="transmembrane region" description="Helical" evidence="7">
    <location>
        <begin position="456"/>
        <end position="475"/>
    </location>
</feature>
<accession>A0A066U402</accession>
<evidence type="ECO:0000256" key="7">
    <source>
        <dbReference type="SAM" id="Phobius"/>
    </source>
</evidence>
<feature type="transmembrane region" description="Helical" evidence="7">
    <location>
        <begin position="84"/>
        <end position="117"/>
    </location>
</feature>
<dbReference type="RefSeq" id="WP_043779718.1">
    <property type="nucleotide sequence ID" value="NZ_JMQI01000026.1"/>
</dbReference>
<feature type="domain" description="Integral membrane bound transporter" evidence="8">
    <location>
        <begin position="395"/>
        <end position="520"/>
    </location>
</feature>
<keyword evidence="4 7" id="KW-1133">Transmembrane helix</keyword>
<dbReference type="eggNOG" id="COG1289">
    <property type="taxonomic scope" value="Bacteria"/>
</dbReference>
<comment type="similarity">
    <text evidence="6">Belongs to the YccS/YhfK family.</text>
</comment>
<comment type="subcellular location">
    <subcellularLocation>
        <location evidence="1">Cell membrane</location>
        <topology evidence="1">Multi-pass membrane protein</topology>
    </subcellularLocation>
</comment>
<dbReference type="AlphaFoldDB" id="A0A066U402"/>
<keyword evidence="5 7" id="KW-0472">Membrane</keyword>
<feature type="transmembrane region" description="Helical" evidence="7">
    <location>
        <begin position="54"/>
        <end position="72"/>
    </location>
</feature>
<evidence type="ECO:0000256" key="1">
    <source>
        <dbReference type="ARBA" id="ARBA00004651"/>
    </source>
</evidence>
<evidence type="ECO:0000313" key="9">
    <source>
        <dbReference type="EMBL" id="KDN21820.1"/>
    </source>
</evidence>
<keyword evidence="3 7" id="KW-0812">Transmembrane</keyword>
<dbReference type="PANTHER" id="PTHR30509:SF9">
    <property type="entry name" value="MULTIDRUG RESISTANCE PROTEIN MDTO"/>
    <property type="match status" value="1"/>
</dbReference>
<evidence type="ECO:0000259" key="8">
    <source>
        <dbReference type="Pfam" id="PF13515"/>
    </source>
</evidence>
<evidence type="ECO:0000256" key="4">
    <source>
        <dbReference type="ARBA" id="ARBA00022989"/>
    </source>
</evidence>
<protein>
    <recommendedName>
        <fullName evidence="8">Integral membrane bound transporter domain-containing protein</fullName>
    </recommendedName>
</protein>
<sequence length="715" mass="74055">MAIDSPALNTRRAAPRDWIPRWSSTAALRAVRATLVVPVLFAVSITVIGDLQVATFAAFGGFATLVMASFGGDRRDKLRAHFGLAVTGSVLLVIGTAASASLLLAAVVTLVVTFLVLFGGVVGPNAAAGGVAALLAYVLPAASPGTMSMVPARLGGWWLASVVGTAAVLLLSPRSPATALRDAASRAAGALADHLDAALRGGTGVDAAHEAAVEAKHHLIDEFTATPYRPTGLAAEDQALDTLVGLLEWCASVIADTTSEYPDLSGAPEVERELLVETSAGLREVSRLMAGRPGSFDAGELDRRIQASVERLRTLGSGTPGYVDAVHLSFHARTGAFAVREAVTEARAAVPGGRRSRLPGGLSMATLARVASPHTSLRSVWFVNSLRGAVALTAAVVVAGASGVEHGFWVVLGTLSVLRGNAAATGSTALRALIGTALGVVAGAVLLLVIGTSAPALWIALPIAVLVAGYAPGALPFTAGQAAFTVTVSVLFNLLAPAGWQIGVVRIEDVAIGCAVCLVVGALFWPRGARAVVADDLADAFRAGGAYLSAAANWALGLRHDQPSPAAATAAGARLDDALRGFLSEQGTKHVPKPDLWRLVMGTVRARLTAHSLAGLPNPHVEPDPFRRLLGDQAGQLAAWYDHLASRLDRTDHGDVPMLAPPVFPDLLRQPGASVRDLACALWVHEHIKHISARLAELVEPAGVVAAQRHRPWWR</sequence>
<evidence type="ECO:0000256" key="5">
    <source>
        <dbReference type="ARBA" id="ARBA00023136"/>
    </source>
</evidence>
<evidence type="ECO:0000256" key="6">
    <source>
        <dbReference type="ARBA" id="ARBA00043993"/>
    </source>
</evidence>
<feature type="transmembrane region" description="Helical" evidence="7">
    <location>
        <begin position="482"/>
        <end position="504"/>
    </location>
</feature>
<gene>
    <name evidence="9" type="ORF">DV20_12885</name>
</gene>
<dbReference type="PANTHER" id="PTHR30509">
    <property type="entry name" value="P-HYDROXYBENZOIC ACID EFFLUX PUMP SUBUNIT-RELATED"/>
    <property type="match status" value="1"/>
</dbReference>
<feature type="transmembrane region" description="Helical" evidence="7">
    <location>
        <begin position="510"/>
        <end position="526"/>
    </location>
</feature>
<dbReference type="Pfam" id="PF13515">
    <property type="entry name" value="FUSC_2"/>
    <property type="match status" value="1"/>
</dbReference>
<feature type="transmembrane region" description="Helical" evidence="7">
    <location>
        <begin position="430"/>
        <end position="450"/>
    </location>
</feature>
<evidence type="ECO:0000256" key="3">
    <source>
        <dbReference type="ARBA" id="ARBA00022692"/>
    </source>
</evidence>
<feature type="transmembrane region" description="Helical" evidence="7">
    <location>
        <begin position="389"/>
        <end position="418"/>
    </location>
</feature>
<feature type="transmembrane region" description="Helical" evidence="7">
    <location>
        <begin position="30"/>
        <end position="48"/>
    </location>
</feature>
<evidence type="ECO:0000313" key="10">
    <source>
        <dbReference type="Proteomes" id="UP000027345"/>
    </source>
</evidence>
<dbReference type="EMBL" id="JMQI01000026">
    <property type="protein sequence ID" value="KDN21820.1"/>
    <property type="molecule type" value="Genomic_DNA"/>
</dbReference>
<keyword evidence="10" id="KW-1185">Reference proteome</keyword>
<comment type="caution">
    <text evidence="9">The sequence shown here is derived from an EMBL/GenBank/DDBJ whole genome shotgun (WGS) entry which is preliminary data.</text>
</comment>